<dbReference type="Proteomes" id="UP000308001">
    <property type="component" value="Unassembled WGS sequence"/>
</dbReference>
<reference evidence="5 7" key="3">
    <citation type="submission" date="2019-05" db="EMBL/GenBank/DDBJ databases">
        <title>Arcobacter cibarius and Arcobacter thereius providing challenges in identification an antibiotic susceptibility and Quinolone resistance.</title>
        <authorList>
            <person name="Busch A."/>
            <person name="Hanel I."/>
            <person name="Hotzel H."/>
            <person name="Tomaso H."/>
        </authorList>
    </citation>
    <scope>NUCLEOTIDE SEQUENCE [LARGE SCALE GENOMIC DNA]</scope>
    <source>
        <strain evidence="5 7">17CS1191_2</strain>
    </source>
</reference>
<dbReference type="RefSeq" id="WP_066184079.1">
    <property type="nucleotide sequence ID" value="NZ_LCUJ01000003.1"/>
</dbReference>
<dbReference type="EMBL" id="LCUJ01000003">
    <property type="protein sequence ID" value="OCL99272.1"/>
    <property type="molecule type" value="Genomic_DNA"/>
</dbReference>
<evidence type="ECO:0000313" key="7">
    <source>
        <dbReference type="Proteomes" id="UP000308001"/>
    </source>
</evidence>
<accession>A0A1C0B6W2</accession>
<name>A0A1C0B6W2_9BACT</name>
<evidence type="ECO:0000313" key="6">
    <source>
        <dbReference type="Proteomes" id="UP000093281"/>
    </source>
</evidence>
<organism evidence="4 6">
    <name type="scientific">Aliarcobacter thereius</name>
    <dbReference type="NCBI Taxonomy" id="544718"/>
    <lineage>
        <taxon>Bacteria</taxon>
        <taxon>Pseudomonadati</taxon>
        <taxon>Campylobacterota</taxon>
        <taxon>Epsilonproteobacteria</taxon>
        <taxon>Campylobacterales</taxon>
        <taxon>Arcobacteraceae</taxon>
        <taxon>Aliarcobacter</taxon>
    </lineage>
</organism>
<comment type="caution">
    <text evidence="4">The sequence shown here is derived from an EMBL/GenBank/DDBJ whole genome shotgun (WGS) entry which is preliminary data.</text>
</comment>
<dbReference type="InterPro" id="IPR007551">
    <property type="entry name" value="YajQ/Smlt4090-like"/>
</dbReference>
<dbReference type="PANTHER" id="PTHR30476">
    <property type="entry name" value="UPF0234 PROTEIN YAJQ"/>
    <property type="match status" value="1"/>
</dbReference>
<protein>
    <recommendedName>
        <fullName evidence="3">Nucleotide-binding protein AAX29_01084</fullName>
    </recommendedName>
</protein>
<dbReference type="Proteomes" id="UP000093281">
    <property type="component" value="Unassembled WGS sequence"/>
</dbReference>
<dbReference type="InterPro" id="IPR036183">
    <property type="entry name" value="YajQ-like_sf"/>
</dbReference>
<evidence type="ECO:0000256" key="1">
    <source>
        <dbReference type="ARBA" id="ARBA00022741"/>
    </source>
</evidence>
<dbReference type="Gene3D" id="3.30.70.860">
    <property type="match status" value="1"/>
</dbReference>
<gene>
    <name evidence="4" type="ORF">AAX29_01084</name>
    <name evidence="5" type="ORF">FE246_05385</name>
</gene>
<dbReference type="InterPro" id="IPR035570">
    <property type="entry name" value="UPF0234_N"/>
</dbReference>
<dbReference type="Gene3D" id="3.30.70.990">
    <property type="entry name" value="YajQ-like, domain 2"/>
    <property type="match status" value="1"/>
</dbReference>
<dbReference type="STRING" id="544718.AAX25_01372"/>
<dbReference type="PATRIC" id="fig|544718.43.peg.1341"/>
<evidence type="ECO:0000256" key="3">
    <source>
        <dbReference type="HAMAP-Rule" id="MF_00632"/>
    </source>
</evidence>
<reference evidence="4" key="1">
    <citation type="submission" date="2015-05" db="EMBL/GenBank/DDBJ databases">
        <authorList>
            <person name="Wang D.B."/>
            <person name="Wang M."/>
        </authorList>
    </citation>
    <scope>NUCLEOTIDE SEQUENCE [LARGE SCALE GENOMIC DNA]</scope>
    <source>
        <strain evidence="4">DU22</strain>
    </source>
</reference>
<evidence type="ECO:0000256" key="2">
    <source>
        <dbReference type="ARBA" id="ARBA00093450"/>
    </source>
</evidence>
<dbReference type="SUPFAM" id="SSF89963">
    <property type="entry name" value="YajQ-like"/>
    <property type="match status" value="2"/>
</dbReference>
<dbReference type="Pfam" id="PF04461">
    <property type="entry name" value="YajQ"/>
    <property type="match status" value="1"/>
</dbReference>
<evidence type="ECO:0000313" key="5">
    <source>
        <dbReference type="EMBL" id="TLS71859.1"/>
    </source>
</evidence>
<dbReference type="GO" id="GO:0000166">
    <property type="term" value="F:nucleotide binding"/>
    <property type="evidence" value="ECO:0007669"/>
    <property type="project" value="UniProtKB-UniRule"/>
</dbReference>
<dbReference type="OrthoDB" id="9801447at2"/>
<reference evidence="6" key="2">
    <citation type="submission" date="2015-05" db="EMBL/GenBank/DDBJ databases">
        <authorList>
            <person name="Rovetto F."/>
            <person name="Cocolin L."/>
            <person name="Illeghems K."/>
            <person name="Van Nieuwerburgh F."/>
            <person name="Houf K."/>
        </authorList>
    </citation>
    <scope>NUCLEOTIDE SEQUENCE [LARGE SCALE GENOMIC DNA]</scope>
    <source>
        <strain evidence="6">DU22</strain>
    </source>
</reference>
<dbReference type="GO" id="GO:0005829">
    <property type="term" value="C:cytosol"/>
    <property type="evidence" value="ECO:0007669"/>
    <property type="project" value="TreeGrafter"/>
</dbReference>
<dbReference type="InterPro" id="IPR035571">
    <property type="entry name" value="UPF0234-like_C"/>
</dbReference>
<proteinExistence type="inferred from homology"/>
<comment type="function">
    <text evidence="3">Nucleotide-binding protein.</text>
</comment>
<dbReference type="AlphaFoldDB" id="A0A1C0B6W2"/>
<keyword evidence="1 3" id="KW-0547">Nucleotide-binding</keyword>
<dbReference type="EMBL" id="VBUF01000003">
    <property type="protein sequence ID" value="TLS71859.1"/>
    <property type="molecule type" value="Genomic_DNA"/>
</dbReference>
<evidence type="ECO:0000313" key="4">
    <source>
        <dbReference type="EMBL" id="OCL99272.1"/>
    </source>
</evidence>
<dbReference type="HAMAP" id="MF_00632">
    <property type="entry name" value="UPF0234"/>
    <property type="match status" value="1"/>
</dbReference>
<comment type="similarity">
    <text evidence="2 3">Belongs to the YajQ family.</text>
</comment>
<dbReference type="PANTHER" id="PTHR30476:SF0">
    <property type="entry name" value="UPF0234 PROTEIN YAJQ"/>
    <property type="match status" value="1"/>
</dbReference>
<dbReference type="NCBIfam" id="NF003819">
    <property type="entry name" value="PRK05412.1"/>
    <property type="match status" value="1"/>
</dbReference>
<sequence>MAVKEHSLDISAKLDLQEMKNAVIQAQKEIDNRYDFKGIPKDIDLNIGAKTLTMISSSDNKVDAMLDIMIAKMNKRGISINSLEEIRKEDSSGGNRKYSYKIIDSIEKDEAKRIQTEIKSLKIKVSAVNQGDSIRVTGKNIDDLQTVMKHLRSLDLKAPLVFDNFK</sequence>